<keyword evidence="2" id="KW-1185">Reference proteome</keyword>
<organism evidence="1 2">
    <name type="scientific">Corchorus olitorius</name>
    <dbReference type="NCBI Taxonomy" id="93759"/>
    <lineage>
        <taxon>Eukaryota</taxon>
        <taxon>Viridiplantae</taxon>
        <taxon>Streptophyta</taxon>
        <taxon>Embryophyta</taxon>
        <taxon>Tracheophyta</taxon>
        <taxon>Spermatophyta</taxon>
        <taxon>Magnoliopsida</taxon>
        <taxon>eudicotyledons</taxon>
        <taxon>Gunneridae</taxon>
        <taxon>Pentapetalae</taxon>
        <taxon>rosids</taxon>
        <taxon>malvids</taxon>
        <taxon>Malvales</taxon>
        <taxon>Malvaceae</taxon>
        <taxon>Grewioideae</taxon>
        <taxon>Apeibeae</taxon>
        <taxon>Corchorus</taxon>
    </lineage>
</organism>
<dbReference type="GO" id="GO:0016301">
    <property type="term" value="F:kinase activity"/>
    <property type="evidence" value="ECO:0007669"/>
    <property type="project" value="UniProtKB-KW"/>
</dbReference>
<reference evidence="2" key="1">
    <citation type="submission" date="2013-09" db="EMBL/GenBank/DDBJ databases">
        <title>Corchorus olitorius genome sequencing.</title>
        <authorList>
            <person name="Alam M."/>
            <person name="Haque M.S."/>
            <person name="Islam M.S."/>
            <person name="Emdad E.M."/>
            <person name="Islam M.M."/>
            <person name="Ahmed B."/>
            <person name="Halim A."/>
            <person name="Hossen Q.M.M."/>
            <person name="Hossain M.Z."/>
            <person name="Ahmed R."/>
            <person name="Khan M.M."/>
            <person name="Islam R."/>
            <person name="Rashid M.M."/>
            <person name="Khan S.A."/>
            <person name="Rahman M.S."/>
            <person name="Alam M."/>
            <person name="Yahiya A.S."/>
            <person name="Khan M.S."/>
            <person name="Azam M.S."/>
            <person name="Haque T."/>
            <person name="Lashkar M.Z.H."/>
            <person name="Akhand A.I."/>
            <person name="Morshed G."/>
            <person name="Roy S."/>
            <person name="Uddin K.S."/>
            <person name="Rabeya T."/>
            <person name="Hossain A.S."/>
            <person name="Chowdhury A."/>
            <person name="Snigdha A.R."/>
            <person name="Mortoza M.S."/>
            <person name="Matin S.A."/>
            <person name="Hoque S.M.E."/>
            <person name="Islam M.K."/>
            <person name="Roy D.K."/>
            <person name="Haider R."/>
            <person name="Moosa M.M."/>
            <person name="Elias S.M."/>
            <person name="Hasan A.M."/>
            <person name="Jahan S."/>
            <person name="Shafiuddin M."/>
            <person name="Mahmood N."/>
            <person name="Shommy N.S."/>
        </authorList>
    </citation>
    <scope>NUCLEOTIDE SEQUENCE [LARGE SCALE GENOMIC DNA]</scope>
    <source>
        <strain evidence="2">cv. O-4</strain>
    </source>
</reference>
<comment type="caution">
    <text evidence="1">The sequence shown here is derived from an EMBL/GenBank/DDBJ whole genome shotgun (WGS) entry which is preliminary data.</text>
</comment>
<dbReference type="EMBL" id="AWUE01021959">
    <property type="protein sequence ID" value="OMO60123.1"/>
    <property type="molecule type" value="Genomic_DNA"/>
</dbReference>
<gene>
    <name evidence="1" type="ORF">COLO4_33933</name>
</gene>
<keyword evidence="1" id="KW-0418">Kinase</keyword>
<dbReference type="Proteomes" id="UP000187203">
    <property type="component" value="Unassembled WGS sequence"/>
</dbReference>
<accession>A0A1R3GPW0</accession>
<keyword evidence="1" id="KW-0808">Transferase</keyword>
<sequence length="48" mass="5482">MAKQHSINGITPELLKRIDRKGKEEHQAHVLDEDMDIDVSVPNQFPSN</sequence>
<protein>
    <submittedName>
        <fullName evidence="1">Glycerate kinase 2</fullName>
    </submittedName>
</protein>
<evidence type="ECO:0000313" key="1">
    <source>
        <dbReference type="EMBL" id="OMO60123.1"/>
    </source>
</evidence>
<evidence type="ECO:0000313" key="2">
    <source>
        <dbReference type="Proteomes" id="UP000187203"/>
    </source>
</evidence>
<name>A0A1R3GPW0_9ROSI</name>
<dbReference type="AlphaFoldDB" id="A0A1R3GPW0"/>
<proteinExistence type="predicted"/>